<name>A0A495QTG2_9ACTN</name>
<dbReference type="EMBL" id="RBWU01000002">
    <property type="protein sequence ID" value="RKS76738.1"/>
    <property type="molecule type" value="Genomic_DNA"/>
</dbReference>
<keyword evidence="3" id="KW-1185">Reference proteome</keyword>
<keyword evidence="1" id="KW-0732">Signal</keyword>
<gene>
    <name evidence="2" type="ORF">BZB76_2097</name>
</gene>
<evidence type="ECO:0008006" key="4">
    <source>
        <dbReference type="Google" id="ProtNLM"/>
    </source>
</evidence>
<dbReference type="Proteomes" id="UP000274601">
    <property type="component" value="Unassembled WGS sequence"/>
</dbReference>
<proteinExistence type="predicted"/>
<evidence type="ECO:0000313" key="3">
    <source>
        <dbReference type="Proteomes" id="UP000274601"/>
    </source>
</evidence>
<accession>A0A495QTG2</accession>
<protein>
    <recommendedName>
        <fullName evidence="4">Peptidase inhibitor family I36</fullName>
    </recommendedName>
</protein>
<evidence type="ECO:0000256" key="1">
    <source>
        <dbReference type="SAM" id="SignalP"/>
    </source>
</evidence>
<sequence length="191" mass="21443">MKRRMFTLLSATGFLMLGALPAHAGSPSPAPSKEPQVSAFASVDATDLQRKIDRHIAKYSGRQKGKNQIEWAGGKVVMTFPLPQKTDDVSAYARIHCRYGYYCVYEHALWDREGGAMINFYDYGKYNLEHYGWSRRASALENNQSGAAIGALTDEYDSTGRYLIHWSNAWYKADALADWRNDKATSVTLTS</sequence>
<dbReference type="AlphaFoldDB" id="A0A495QTG2"/>
<comment type="caution">
    <text evidence="2">The sequence shown here is derived from an EMBL/GenBank/DDBJ whole genome shotgun (WGS) entry which is preliminary data.</text>
</comment>
<feature type="signal peptide" evidence="1">
    <location>
        <begin position="1"/>
        <end position="24"/>
    </location>
</feature>
<reference evidence="2 3" key="1">
    <citation type="submission" date="2018-10" db="EMBL/GenBank/DDBJ databases">
        <title>Genomic Encyclopedia of Archaeal and Bacterial Type Strains, Phase II (KMG-II): from individual species to whole genera.</title>
        <authorList>
            <person name="Goeker M."/>
        </authorList>
    </citation>
    <scope>NUCLEOTIDE SEQUENCE [LARGE SCALE GENOMIC DNA]</scope>
    <source>
        <strain evidence="2 3">DSM 43383</strain>
    </source>
</reference>
<feature type="chain" id="PRO_5019714964" description="Peptidase inhibitor family I36" evidence="1">
    <location>
        <begin position="25"/>
        <end position="191"/>
    </location>
</feature>
<organism evidence="2 3">
    <name type="scientific">Actinomadura pelletieri DSM 43383</name>
    <dbReference type="NCBI Taxonomy" id="1120940"/>
    <lineage>
        <taxon>Bacteria</taxon>
        <taxon>Bacillati</taxon>
        <taxon>Actinomycetota</taxon>
        <taxon>Actinomycetes</taxon>
        <taxon>Streptosporangiales</taxon>
        <taxon>Thermomonosporaceae</taxon>
        <taxon>Actinomadura</taxon>
    </lineage>
</organism>
<evidence type="ECO:0000313" key="2">
    <source>
        <dbReference type="EMBL" id="RKS76738.1"/>
    </source>
</evidence>